<protein>
    <submittedName>
        <fullName evidence="1">Uncharacterized protein</fullName>
    </submittedName>
</protein>
<gene>
    <name evidence="1" type="ORF">EGYM00163_LOCUS40054</name>
</gene>
<dbReference type="EMBL" id="HBJA01116401">
    <property type="protein sequence ID" value="CAE0828777.1"/>
    <property type="molecule type" value="Transcribed_RNA"/>
</dbReference>
<name>A0A7S4G8S0_9EUGL</name>
<accession>A0A7S4G8S0</accession>
<sequence>MWSCRCADMQSMWTAKQKVPICAAWLYKTALQNKNNIDADIFEIEAPSSARFCNSLLARYALLQQVSSHPKSVRMLECGITYVTNIFGGARALNKAGTPAIPYELLPRS</sequence>
<dbReference type="AlphaFoldDB" id="A0A7S4G8S0"/>
<organism evidence="1">
    <name type="scientific">Eutreptiella gymnastica</name>
    <dbReference type="NCBI Taxonomy" id="73025"/>
    <lineage>
        <taxon>Eukaryota</taxon>
        <taxon>Discoba</taxon>
        <taxon>Euglenozoa</taxon>
        <taxon>Euglenida</taxon>
        <taxon>Spirocuta</taxon>
        <taxon>Euglenophyceae</taxon>
        <taxon>Eutreptiales</taxon>
        <taxon>Eutreptiaceae</taxon>
        <taxon>Eutreptiella</taxon>
    </lineage>
</organism>
<proteinExistence type="predicted"/>
<reference evidence="1" key="1">
    <citation type="submission" date="2021-01" db="EMBL/GenBank/DDBJ databases">
        <authorList>
            <person name="Corre E."/>
            <person name="Pelletier E."/>
            <person name="Niang G."/>
            <person name="Scheremetjew M."/>
            <person name="Finn R."/>
            <person name="Kale V."/>
            <person name="Holt S."/>
            <person name="Cochrane G."/>
            <person name="Meng A."/>
            <person name="Brown T."/>
            <person name="Cohen L."/>
        </authorList>
    </citation>
    <scope>NUCLEOTIDE SEQUENCE</scope>
    <source>
        <strain evidence="1">CCMP1594</strain>
    </source>
</reference>
<evidence type="ECO:0000313" key="1">
    <source>
        <dbReference type="EMBL" id="CAE0828777.1"/>
    </source>
</evidence>